<feature type="coiled-coil region" evidence="6">
    <location>
        <begin position="63"/>
        <end position="122"/>
    </location>
</feature>
<organism evidence="7 8">
    <name type="scientific">Cynoglossus semilaevis</name>
    <name type="common">Tongue sole</name>
    <dbReference type="NCBI Taxonomy" id="244447"/>
    <lineage>
        <taxon>Eukaryota</taxon>
        <taxon>Metazoa</taxon>
        <taxon>Chordata</taxon>
        <taxon>Craniata</taxon>
        <taxon>Vertebrata</taxon>
        <taxon>Euteleostomi</taxon>
        <taxon>Actinopterygii</taxon>
        <taxon>Neopterygii</taxon>
        <taxon>Teleostei</taxon>
        <taxon>Neoteleostei</taxon>
        <taxon>Acanthomorphata</taxon>
        <taxon>Carangaria</taxon>
        <taxon>Pleuronectiformes</taxon>
        <taxon>Pleuronectoidei</taxon>
        <taxon>Cynoglossidae</taxon>
        <taxon>Cynoglossinae</taxon>
        <taxon>Cynoglossus</taxon>
    </lineage>
</organism>
<dbReference type="PANTHER" id="PTHR16011:SF0">
    <property type="entry name" value="INTRAFLAGELLAR TRANSPORT PROTEIN 57 HOMOLOG"/>
    <property type="match status" value="1"/>
</dbReference>
<evidence type="ECO:0000256" key="4">
    <source>
        <dbReference type="ARBA" id="ARBA00023069"/>
    </source>
</evidence>
<dbReference type="STRING" id="244447.ENSCSEP00000010874"/>
<dbReference type="OMA" id="GRERKQY"/>
<sequence length="161" mass="18450">MNEKKQKNKDQSFNNTMMTFKPLLSGSLSTSQTVERVLPQLKVTVRMDNKDWRIHVDQMHQHREGIRSSLREAKGLLDKLQEDISKSLEKVGSREKYINNQLEQLIQEYRGAQAKLSQVKECYHQASGGVTERTRVLAEVSEGTTGVGQQHVRRRSEVTAL</sequence>
<keyword evidence="8" id="KW-1185">Reference proteome</keyword>
<comment type="similarity">
    <text evidence="2">Belongs to the IFT57 family.</text>
</comment>
<reference evidence="7" key="3">
    <citation type="submission" date="2025-09" db="UniProtKB">
        <authorList>
            <consortium name="Ensembl"/>
        </authorList>
    </citation>
    <scope>IDENTIFICATION</scope>
</reference>
<evidence type="ECO:0000256" key="2">
    <source>
        <dbReference type="ARBA" id="ARBA00009415"/>
    </source>
</evidence>
<dbReference type="InParanoid" id="A0A3P8V9Q3"/>
<dbReference type="Pfam" id="PF10498">
    <property type="entry name" value="IFT57"/>
    <property type="match status" value="1"/>
</dbReference>
<dbReference type="InterPro" id="IPR019530">
    <property type="entry name" value="Intra-flagellar_transport_57"/>
</dbReference>
<evidence type="ECO:0000256" key="5">
    <source>
        <dbReference type="ARBA" id="ARBA00023273"/>
    </source>
</evidence>
<dbReference type="GO" id="GO:0005929">
    <property type="term" value="C:cilium"/>
    <property type="evidence" value="ECO:0007669"/>
    <property type="project" value="UniProtKB-SubCell"/>
</dbReference>
<reference evidence="7" key="2">
    <citation type="submission" date="2025-08" db="UniProtKB">
        <authorList>
            <consortium name="Ensembl"/>
        </authorList>
    </citation>
    <scope>IDENTIFICATION</scope>
</reference>
<dbReference type="Ensembl" id="ENSCSET00000011003.1">
    <property type="protein sequence ID" value="ENSCSEP00000010874.1"/>
    <property type="gene ID" value="ENSCSEG00000006955.1"/>
</dbReference>
<keyword evidence="6" id="KW-0175">Coiled coil</keyword>
<proteinExistence type="inferred from homology"/>
<dbReference type="Proteomes" id="UP000265120">
    <property type="component" value="Chromosome 20"/>
</dbReference>
<evidence type="ECO:0000256" key="6">
    <source>
        <dbReference type="SAM" id="Coils"/>
    </source>
</evidence>
<name>A0A3P8V9Q3_CYNSE</name>
<dbReference type="PANTHER" id="PTHR16011">
    <property type="entry name" value="IFT57/HIPPI"/>
    <property type="match status" value="1"/>
</dbReference>
<dbReference type="GO" id="GO:0030992">
    <property type="term" value="C:intraciliary transport particle B"/>
    <property type="evidence" value="ECO:0007669"/>
    <property type="project" value="TreeGrafter"/>
</dbReference>
<dbReference type="GO" id="GO:0005794">
    <property type="term" value="C:Golgi apparatus"/>
    <property type="evidence" value="ECO:0007669"/>
    <property type="project" value="TreeGrafter"/>
</dbReference>
<evidence type="ECO:0000256" key="3">
    <source>
        <dbReference type="ARBA" id="ARBA00020568"/>
    </source>
</evidence>
<dbReference type="GO" id="GO:1905515">
    <property type="term" value="P:non-motile cilium assembly"/>
    <property type="evidence" value="ECO:0007669"/>
    <property type="project" value="TreeGrafter"/>
</dbReference>
<evidence type="ECO:0000313" key="7">
    <source>
        <dbReference type="Ensembl" id="ENSCSEP00000010874.1"/>
    </source>
</evidence>
<reference evidence="7 8" key="1">
    <citation type="journal article" date="2014" name="Nat. Genet.">
        <title>Whole-genome sequence of a flatfish provides insights into ZW sex chromosome evolution and adaptation to a benthic lifestyle.</title>
        <authorList>
            <person name="Chen S."/>
            <person name="Zhang G."/>
            <person name="Shao C."/>
            <person name="Huang Q."/>
            <person name="Liu G."/>
            <person name="Zhang P."/>
            <person name="Song W."/>
            <person name="An N."/>
            <person name="Chalopin D."/>
            <person name="Volff J.N."/>
            <person name="Hong Y."/>
            <person name="Li Q."/>
            <person name="Sha Z."/>
            <person name="Zhou H."/>
            <person name="Xie M."/>
            <person name="Yu Q."/>
            <person name="Liu Y."/>
            <person name="Xiang H."/>
            <person name="Wang N."/>
            <person name="Wu K."/>
            <person name="Yang C."/>
            <person name="Zhou Q."/>
            <person name="Liao X."/>
            <person name="Yang L."/>
            <person name="Hu Q."/>
            <person name="Zhang J."/>
            <person name="Meng L."/>
            <person name="Jin L."/>
            <person name="Tian Y."/>
            <person name="Lian J."/>
            <person name="Yang J."/>
            <person name="Miao G."/>
            <person name="Liu S."/>
            <person name="Liang Z."/>
            <person name="Yan F."/>
            <person name="Li Y."/>
            <person name="Sun B."/>
            <person name="Zhang H."/>
            <person name="Zhang J."/>
            <person name="Zhu Y."/>
            <person name="Du M."/>
            <person name="Zhao Y."/>
            <person name="Schartl M."/>
            <person name="Tang Q."/>
            <person name="Wang J."/>
        </authorList>
    </citation>
    <scope>NUCLEOTIDE SEQUENCE</scope>
</reference>
<accession>A0A3P8V9Q3</accession>
<dbReference type="GO" id="GO:0042073">
    <property type="term" value="P:intraciliary transport"/>
    <property type="evidence" value="ECO:0007669"/>
    <property type="project" value="TreeGrafter"/>
</dbReference>
<evidence type="ECO:0000313" key="8">
    <source>
        <dbReference type="Proteomes" id="UP000265120"/>
    </source>
</evidence>
<protein>
    <recommendedName>
        <fullName evidence="3">Intraflagellar transport protein 57 homolog</fullName>
    </recommendedName>
</protein>
<dbReference type="AlphaFoldDB" id="A0A3P8V9Q3"/>
<dbReference type="GO" id="GO:0005815">
    <property type="term" value="C:microtubule organizing center"/>
    <property type="evidence" value="ECO:0007669"/>
    <property type="project" value="TreeGrafter"/>
</dbReference>
<keyword evidence="5" id="KW-0966">Cell projection</keyword>
<comment type="subcellular location">
    <subcellularLocation>
        <location evidence="1">Cell projection</location>
        <location evidence="1">Cilium</location>
    </subcellularLocation>
</comment>
<dbReference type="GeneTree" id="ENSGT00390000006307"/>
<evidence type="ECO:0000256" key="1">
    <source>
        <dbReference type="ARBA" id="ARBA00004138"/>
    </source>
</evidence>
<keyword evidence="4" id="KW-0969">Cilium</keyword>